<dbReference type="Pfam" id="PF00132">
    <property type="entry name" value="Hexapep"/>
    <property type="match status" value="1"/>
</dbReference>
<comment type="function">
    <text evidence="6">Acetyltransferase implicated in the O-acetylation of Nod factors.</text>
</comment>
<evidence type="ECO:0000256" key="4">
    <source>
        <dbReference type="ARBA" id="ARBA00022737"/>
    </source>
</evidence>
<dbReference type="GO" id="GO:0008374">
    <property type="term" value="F:O-acyltransferase activity"/>
    <property type="evidence" value="ECO:0007669"/>
    <property type="project" value="TreeGrafter"/>
</dbReference>
<dbReference type="EMBL" id="FRFG01000036">
    <property type="protein sequence ID" value="SHO57261.1"/>
    <property type="molecule type" value="Genomic_DNA"/>
</dbReference>
<keyword evidence="2" id="KW-0536">Nodulation</keyword>
<dbReference type="Proteomes" id="UP000184600">
    <property type="component" value="Unassembled WGS sequence"/>
</dbReference>
<dbReference type="InterPro" id="IPR018357">
    <property type="entry name" value="Hexapep_transf_CS"/>
</dbReference>
<evidence type="ECO:0000256" key="5">
    <source>
        <dbReference type="ARBA" id="ARBA00023315"/>
    </source>
</evidence>
<dbReference type="OrthoDB" id="9815592at2"/>
<accession>A0A1M7YXB0</accession>
<dbReference type="PROSITE" id="PS00101">
    <property type="entry name" value="HEXAPEP_TRANSFERASES"/>
    <property type="match status" value="1"/>
</dbReference>
<evidence type="ECO:0000256" key="1">
    <source>
        <dbReference type="ARBA" id="ARBA00007274"/>
    </source>
</evidence>
<keyword evidence="5 9" id="KW-0012">Acyltransferase</keyword>
<sequence>MTTELEKMISGQRFDGNDIHLRQLRGSVTSLLNQLNQTTTDPQRVTILRDLLKELGQESMIRSPFYCEFGQSISVGRHTFINMNATMLDGAPITIGDHVLIGPNVQFYTAGHSLDYRQRRGWETICKPIVIEDDVWVGGNVVINQGVTIGARSVIAANSVVNHDVRPDCLYGGTPARLIRHLNQE</sequence>
<dbReference type="GO" id="GO:0005829">
    <property type="term" value="C:cytosol"/>
    <property type="evidence" value="ECO:0007669"/>
    <property type="project" value="TreeGrafter"/>
</dbReference>
<dbReference type="FunFam" id="2.160.10.10:FF:000025">
    <property type="entry name" value="Hexapeptide-repeat containing-acetyltransferase"/>
    <property type="match status" value="1"/>
</dbReference>
<evidence type="ECO:0000256" key="6">
    <source>
        <dbReference type="ARBA" id="ARBA00055587"/>
    </source>
</evidence>
<evidence type="ECO:0000313" key="9">
    <source>
        <dbReference type="EMBL" id="SHO57261.1"/>
    </source>
</evidence>
<dbReference type="InterPro" id="IPR001451">
    <property type="entry name" value="Hexapep"/>
</dbReference>
<keyword evidence="4" id="KW-0677">Repeat</keyword>
<dbReference type="SUPFAM" id="SSF51161">
    <property type="entry name" value="Trimeric LpxA-like enzymes"/>
    <property type="match status" value="1"/>
</dbReference>
<dbReference type="InterPro" id="IPR011004">
    <property type="entry name" value="Trimer_LpxA-like_sf"/>
</dbReference>
<keyword evidence="3 9" id="KW-0808">Transferase</keyword>
<proteinExistence type="inferred from homology"/>
<dbReference type="Gene3D" id="2.160.10.10">
    <property type="entry name" value="Hexapeptide repeat proteins"/>
    <property type="match status" value="1"/>
</dbReference>
<dbReference type="InterPro" id="IPR024688">
    <property type="entry name" value="Mac_dom"/>
</dbReference>
<evidence type="ECO:0000256" key="2">
    <source>
        <dbReference type="ARBA" id="ARBA00022458"/>
    </source>
</evidence>
<protein>
    <recommendedName>
        <fullName evidence="7">Nodulation protein L</fullName>
    </recommendedName>
</protein>
<dbReference type="InterPro" id="IPR051159">
    <property type="entry name" value="Hexapeptide_acetyltransf"/>
</dbReference>
<evidence type="ECO:0000256" key="3">
    <source>
        <dbReference type="ARBA" id="ARBA00022679"/>
    </source>
</evidence>
<evidence type="ECO:0000313" key="10">
    <source>
        <dbReference type="Proteomes" id="UP000184600"/>
    </source>
</evidence>
<name>A0A1M7YXB0_9VIBR</name>
<dbReference type="PANTHER" id="PTHR23416">
    <property type="entry name" value="SIALIC ACID SYNTHASE-RELATED"/>
    <property type="match status" value="1"/>
</dbReference>
<dbReference type="SMART" id="SM01266">
    <property type="entry name" value="Mac"/>
    <property type="match status" value="1"/>
</dbReference>
<dbReference type="AlphaFoldDB" id="A0A1M7YXB0"/>
<reference evidence="10" key="1">
    <citation type="submission" date="2016-12" db="EMBL/GenBank/DDBJ databases">
        <authorList>
            <person name="Rodrigo-Torres L."/>
            <person name="Arahal R.D."/>
            <person name="Lucena T."/>
        </authorList>
    </citation>
    <scope>NUCLEOTIDE SEQUENCE [LARGE SCALE GENOMIC DNA]</scope>
</reference>
<organism evidence="9 10">
    <name type="scientific">Vibrio quintilis</name>
    <dbReference type="NCBI Taxonomy" id="1117707"/>
    <lineage>
        <taxon>Bacteria</taxon>
        <taxon>Pseudomonadati</taxon>
        <taxon>Pseudomonadota</taxon>
        <taxon>Gammaproteobacteria</taxon>
        <taxon>Vibrionales</taxon>
        <taxon>Vibrionaceae</taxon>
        <taxon>Vibrio</taxon>
    </lineage>
</organism>
<evidence type="ECO:0000256" key="7">
    <source>
        <dbReference type="ARBA" id="ARBA00067695"/>
    </source>
</evidence>
<dbReference type="STRING" id="1117707.VQ7734_03030"/>
<evidence type="ECO:0000259" key="8">
    <source>
        <dbReference type="SMART" id="SM01266"/>
    </source>
</evidence>
<dbReference type="RefSeq" id="WP_073584018.1">
    <property type="nucleotide sequence ID" value="NZ_AP024897.1"/>
</dbReference>
<feature type="domain" description="Maltose/galactoside acetyltransferase" evidence="8">
    <location>
        <begin position="5"/>
        <end position="57"/>
    </location>
</feature>
<dbReference type="GO" id="GO:0016407">
    <property type="term" value="F:acetyltransferase activity"/>
    <property type="evidence" value="ECO:0007669"/>
    <property type="project" value="InterPro"/>
</dbReference>
<dbReference type="CDD" id="cd03357">
    <property type="entry name" value="LbH_MAT_GAT"/>
    <property type="match status" value="1"/>
</dbReference>
<comment type="similarity">
    <text evidence="1">Belongs to the transferase hexapeptide repeat family.</text>
</comment>
<dbReference type="PANTHER" id="PTHR23416:SF23">
    <property type="entry name" value="ACETYLTRANSFERASE C18B11.09C-RELATED"/>
    <property type="match status" value="1"/>
</dbReference>
<keyword evidence="10" id="KW-1185">Reference proteome</keyword>
<dbReference type="Pfam" id="PF12464">
    <property type="entry name" value="Mac"/>
    <property type="match status" value="1"/>
</dbReference>
<gene>
    <name evidence="9" type="primary">maa</name>
    <name evidence="9" type="ORF">VQ7734_03030</name>
</gene>